<comment type="similarity">
    <text evidence="1">Belongs to the anaerobic coproporphyrinogen-III oxidase family. HemW subfamily.</text>
</comment>
<dbReference type="InterPro" id="IPR007197">
    <property type="entry name" value="rSAM"/>
</dbReference>
<dbReference type="InterPro" id="IPR034505">
    <property type="entry name" value="Coproporphyrinogen-III_oxidase"/>
</dbReference>
<dbReference type="InterPro" id="IPR004559">
    <property type="entry name" value="HemW-like"/>
</dbReference>
<dbReference type="CDD" id="cd01335">
    <property type="entry name" value="Radical_SAM"/>
    <property type="match status" value="1"/>
</dbReference>
<comment type="function">
    <text evidence="9">Probably acts as a heme chaperone, transferring heme to an unknown acceptor. Binds one molecule of heme per monomer, possibly covalently. Binds 1 [4Fe-4S] cluster. The cluster is coordinated with 3 cysteines and an exchangeable S-adenosyl-L-methionine.</text>
</comment>
<comment type="subcellular location">
    <subcellularLocation>
        <location evidence="9">Cytoplasm</location>
    </subcellularLocation>
</comment>
<dbReference type="SFLD" id="SFLDF00562">
    <property type="entry name" value="HemN-like__clustered_with_heat"/>
    <property type="match status" value="1"/>
</dbReference>
<dbReference type="PANTHER" id="PTHR13932:SF5">
    <property type="entry name" value="RADICAL S-ADENOSYL METHIONINE DOMAIN-CONTAINING PROTEIN 1, MITOCHONDRIAL"/>
    <property type="match status" value="1"/>
</dbReference>
<keyword evidence="8 9" id="KW-0143">Chaperone</keyword>
<dbReference type="SUPFAM" id="SSF102114">
    <property type="entry name" value="Radical SAM enzymes"/>
    <property type="match status" value="1"/>
</dbReference>
<evidence type="ECO:0000256" key="6">
    <source>
        <dbReference type="ARBA" id="ARBA00023004"/>
    </source>
</evidence>
<dbReference type="InterPro" id="IPR006638">
    <property type="entry name" value="Elp3/MiaA/NifB-like_rSAM"/>
</dbReference>
<dbReference type="SFLD" id="SFLDS00029">
    <property type="entry name" value="Radical_SAM"/>
    <property type="match status" value="1"/>
</dbReference>
<keyword evidence="3 9" id="KW-0349">Heme</keyword>
<feature type="domain" description="Radical SAM core" evidence="10">
    <location>
        <begin position="39"/>
        <end position="274"/>
    </location>
</feature>
<keyword evidence="9" id="KW-0004">4Fe-4S</keyword>
<evidence type="ECO:0000256" key="4">
    <source>
        <dbReference type="ARBA" id="ARBA00022691"/>
    </source>
</evidence>
<keyword evidence="7 9" id="KW-0411">Iron-sulfur</keyword>
<name>A0ABU5R8Q4_9PSEU</name>
<evidence type="ECO:0000256" key="3">
    <source>
        <dbReference type="ARBA" id="ARBA00022617"/>
    </source>
</evidence>
<keyword evidence="9" id="KW-0963">Cytoplasm</keyword>
<dbReference type="NCBIfam" id="TIGR00539">
    <property type="entry name" value="hemN_rel"/>
    <property type="match status" value="1"/>
</dbReference>
<evidence type="ECO:0000256" key="8">
    <source>
        <dbReference type="ARBA" id="ARBA00023186"/>
    </source>
</evidence>
<dbReference type="InterPro" id="IPR058240">
    <property type="entry name" value="rSAM_sf"/>
</dbReference>
<dbReference type="Proteomes" id="UP001304298">
    <property type="component" value="Unassembled WGS sequence"/>
</dbReference>
<protein>
    <recommendedName>
        <fullName evidence="2 9">Heme chaperone HemW</fullName>
    </recommendedName>
</protein>
<comment type="caution">
    <text evidence="11">The sequence shown here is derived from an EMBL/GenBank/DDBJ whole genome shotgun (WGS) entry which is preliminary data.</text>
</comment>
<dbReference type="Pfam" id="PF04055">
    <property type="entry name" value="Radical_SAM"/>
    <property type="match status" value="1"/>
</dbReference>
<dbReference type="PANTHER" id="PTHR13932">
    <property type="entry name" value="COPROPORPHYRINIGEN III OXIDASE"/>
    <property type="match status" value="1"/>
</dbReference>
<keyword evidence="6 9" id="KW-0408">Iron</keyword>
<organism evidence="11 12">
    <name type="scientific">Amycolatopsis heterodermiae</name>
    <dbReference type="NCBI Taxonomy" id="3110235"/>
    <lineage>
        <taxon>Bacteria</taxon>
        <taxon>Bacillati</taxon>
        <taxon>Actinomycetota</taxon>
        <taxon>Actinomycetes</taxon>
        <taxon>Pseudonocardiales</taxon>
        <taxon>Pseudonocardiaceae</taxon>
        <taxon>Amycolatopsis</taxon>
    </lineage>
</organism>
<dbReference type="SFLD" id="SFLDG01065">
    <property type="entry name" value="anaerobic_coproporphyrinogen-I"/>
    <property type="match status" value="1"/>
</dbReference>
<dbReference type="SFLD" id="SFLDG01082">
    <property type="entry name" value="B12-binding_domain_containing"/>
    <property type="match status" value="1"/>
</dbReference>
<dbReference type="Gene3D" id="3.20.20.70">
    <property type="entry name" value="Aldolase class I"/>
    <property type="match status" value="1"/>
</dbReference>
<sequence>MASLEVLASDAATPPRNDAAYVFHHPPKFLWHRDEEVPAQRWERYSIYLHVPFCKKICTFCTFERKRLRRGSLANFADHLWRELDLVRARDDFSAAAVHSVYIGGGTGSLLPNADIVRFLRDLRDRFGLSGGAEVTLECEPGTKSAGDYEVLLEAGVNRVSIGIQAFQDDVLRRLNRSHDVAMAVSQVRAAKEAGFENLHIDLMYGLPGQSTRDWEESLDRAIALEVPHISVYPLIVFPDELLDRQLRQGDAPERPSEDAIEEMRETTLRRLEDAGLSRYSLTEYSRPGHACDYVITTWDGSDYLGLGPGAYSRAGGQLWENDVIHAAYERRIAEGLAPVGKSIRMSGEDQLRRDLAMSLCMIDIDTAPLERRAGVSVDTALSAERERLVAAGYLTTRGSRWTLTEAGIRYATEVMKTFAV</sequence>
<dbReference type="RefSeq" id="WP_323330188.1">
    <property type="nucleotide sequence ID" value="NZ_JAYFSI010000005.1"/>
</dbReference>
<evidence type="ECO:0000256" key="1">
    <source>
        <dbReference type="ARBA" id="ARBA00006100"/>
    </source>
</evidence>
<evidence type="ECO:0000313" key="12">
    <source>
        <dbReference type="Proteomes" id="UP001304298"/>
    </source>
</evidence>
<dbReference type="SMART" id="SM00729">
    <property type="entry name" value="Elp3"/>
    <property type="match status" value="1"/>
</dbReference>
<evidence type="ECO:0000256" key="5">
    <source>
        <dbReference type="ARBA" id="ARBA00022723"/>
    </source>
</evidence>
<keyword evidence="12" id="KW-1185">Reference proteome</keyword>
<evidence type="ECO:0000256" key="2">
    <source>
        <dbReference type="ARBA" id="ARBA00017228"/>
    </source>
</evidence>
<reference evidence="11 12" key="1">
    <citation type="submission" date="2023-12" db="EMBL/GenBank/DDBJ databases">
        <title>Amycolatopsis sp. V23-08.</title>
        <authorList>
            <person name="Somphong A."/>
        </authorList>
    </citation>
    <scope>NUCLEOTIDE SEQUENCE [LARGE SCALE GENOMIC DNA]</scope>
    <source>
        <strain evidence="11 12">V23-08</strain>
    </source>
</reference>
<keyword evidence="4 9" id="KW-0949">S-adenosyl-L-methionine</keyword>
<evidence type="ECO:0000256" key="7">
    <source>
        <dbReference type="ARBA" id="ARBA00023014"/>
    </source>
</evidence>
<evidence type="ECO:0000259" key="10">
    <source>
        <dbReference type="PROSITE" id="PS51918"/>
    </source>
</evidence>
<accession>A0ABU5R8Q4</accession>
<dbReference type="InterPro" id="IPR013785">
    <property type="entry name" value="Aldolase_TIM"/>
</dbReference>
<evidence type="ECO:0000256" key="9">
    <source>
        <dbReference type="RuleBase" id="RU364116"/>
    </source>
</evidence>
<evidence type="ECO:0000313" key="11">
    <source>
        <dbReference type="EMBL" id="MEA5362606.1"/>
    </source>
</evidence>
<dbReference type="EMBL" id="JAYFSI010000005">
    <property type="protein sequence ID" value="MEA5362606.1"/>
    <property type="molecule type" value="Genomic_DNA"/>
</dbReference>
<dbReference type="PROSITE" id="PS51918">
    <property type="entry name" value="RADICAL_SAM"/>
    <property type="match status" value="1"/>
</dbReference>
<keyword evidence="5 9" id="KW-0479">Metal-binding</keyword>
<proteinExistence type="inferred from homology"/>
<gene>
    <name evidence="11" type="primary">hemW</name>
    <name evidence="11" type="ORF">VA596_23930</name>
</gene>